<accession>A0ABM9AR14</accession>
<reference evidence="1" key="1">
    <citation type="submission" date="2021-12" db="EMBL/GenBank/DDBJ databases">
        <authorList>
            <person name="Rodrigo-Torres L."/>
            <person name="Arahal R. D."/>
            <person name="Lucena T."/>
        </authorList>
    </citation>
    <scope>NUCLEOTIDE SEQUENCE</scope>
    <source>
        <strain evidence="1">CECT 8858</strain>
    </source>
</reference>
<sequence length="47" mass="5419">MNILFQTLETKLNAIDDINANSNVLTEICQAYFENLNNLMMKILSKQ</sequence>
<proteinExistence type="predicted"/>
<gene>
    <name evidence="1" type="ORF">EMA8858_02322</name>
</gene>
<dbReference type="RefSeq" id="WP_238806758.1">
    <property type="nucleotide sequence ID" value="NZ_CAKLPY010000002.1"/>
</dbReference>
<evidence type="ECO:0000313" key="2">
    <source>
        <dbReference type="Proteomes" id="UP000837932"/>
    </source>
</evidence>
<dbReference type="Proteomes" id="UP000837932">
    <property type="component" value="Unassembled WGS sequence"/>
</dbReference>
<protein>
    <submittedName>
        <fullName evidence="1">Uncharacterized protein</fullName>
    </submittedName>
</protein>
<dbReference type="EMBL" id="CAKLPY010000002">
    <property type="protein sequence ID" value="CAH0996192.1"/>
    <property type="molecule type" value="Genomic_DNA"/>
</dbReference>
<organism evidence="1 2">
    <name type="scientific">Emticicia aquatica</name>
    <dbReference type="NCBI Taxonomy" id="1681835"/>
    <lineage>
        <taxon>Bacteria</taxon>
        <taxon>Pseudomonadati</taxon>
        <taxon>Bacteroidota</taxon>
        <taxon>Cytophagia</taxon>
        <taxon>Cytophagales</taxon>
        <taxon>Leadbetterellaceae</taxon>
        <taxon>Emticicia</taxon>
    </lineage>
</organism>
<keyword evidence="2" id="KW-1185">Reference proteome</keyword>
<name>A0ABM9AR14_9BACT</name>
<evidence type="ECO:0000313" key="1">
    <source>
        <dbReference type="EMBL" id="CAH0996192.1"/>
    </source>
</evidence>
<comment type="caution">
    <text evidence="1">The sequence shown here is derived from an EMBL/GenBank/DDBJ whole genome shotgun (WGS) entry which is preliminary data.</text>
</comment>